<comment type="caution">
    <text evidence="2">The sequence shown here is derived from an EMBL/GenBank/DDBJ whole genome shotgun (WGS) entry which is preliminary data.</text>
</comment>
<protein>
    <submittedName>
        <fullName evidence="2">Uncharacterized protein</fullName>
    </submittedName>
</protein>
<organism evidence="2 3">
    <name type="scientific">Kangsaoukella pontilimi</name>
    <dbReference type="NCBI Taxonomy" id="2691042"/>
    <lineage>
        <taxon>Bacteria</taxon>
        <taxon>Pseudomonadati</taxon>
        <taxon>Pseudomonadota</taxon>
        <taxon>Alphaproteobacteria</taxon>
        <taxon>Rhodobacterales</taxon>
        <taxon>Paracoccaceae</taxon>
        <taxon>Kangsaoukella</taxon>
    </lineage>
</organism>
<evidence type="ECO:0000313" key="3">
    <source>
        <dbReference type="Proteomes" id="UP000480350"/>
    </source>
</evidence>
<keyword evidence="3" id="KW-1185">Reference proteome</keyword>
<evidence type="ECO:0000256" key="1">
    <source>
        <dbReference type="SAM" id="MobiDB-lite"/>
    </source>
</evidence>
<proteinExistence type="predicted"/>
<dbReference type="RefSeq" id="WP_160765656.1">
    <property type="nucleotide sequence ID" value="NZ_WUPT01000005.1"/>
</dbReference>
<feature type="region of interest" description="Disordered" evidence="1">
    <location>
        <begin position="28"/>
        <end position="47"/>
    </location>
</feature>
<evidence type="ECO:0000313" key="2">
    <source>
        <dbReference type="EMBL" id="MXQ09730.1"/>
    </source>
</evidence>
<dbReference type="AlphaFoldDB" id="A0A7C9IQV4"/>
<sequence>MTLEKLLIFGFALAVLLTVTTLGTSMWTERQSSEGKLQTGLDDLGNM</sequence>
<accession>A0A7C9IQV4</accession>
<gene>
    <name evidence="2" type="ORF">GQ651_17935</name>
</gene>
<reference evidence="2 3" key="2">
    <citation type="submission" date="2020-03" db="EMBL/GenBank/DDBJ databases">
        <title>Kangsaoukella pontilimi gen. nov., sp. nov., a new member of the family Rhodobacteraceae isolated from a tidal mudflat.</title>
        <authorList>
            <person name="Kim I.S."/>
        </authorList>
    </citation>
    <scope>NUCLEOTIDE SEQUENCE [LARGE SCALE GENOMIC DNA]</scope>
    <source>
        <strain evidence="2 3">GH1-50</strain>
    </source>
</reference>
<reference evidence="2 3" key="1">
    <citation type="submission" date="2019-12" db="EMBL/GenBank/DDBJ databases">
        <authorList>
            <person name="Lee S.D."/>
        </authorList>
    </citation>
    <scope>NUCLEOTIDE SEQUENCE [LARGE SCALE GENOMIC DNA]</scope>
    <source>
        <strain evidence="2 3">GH1-50</strain>
    </source>
</reference>
<dbReference type="EMBL" id="WUPT01000005">
    <property type="protein sequence ID" value="MXQ09730.1"/>
    <property type="molecule type" value="Genomic_DNA"/>
</dbReference>
<name>A0A7C9IQV4_9RHOB</name>
<dbReference type="Proteomes" id="UP000480350">
    <property type="component" value="Unassembled WGS sequence"/>
</dbReference>